<comment type="similarity">
    <text evidence="1">Belongs to the learning-associated protein family.</text>
</comment>
<sequence>MAKSERKSKWKRKFRAIKREKNKKKELMMLNSVIEKRSESASEVMSTEAPVQEDESMQVVGEQKVYNSRTKLDKNGNYPGWMNQRAIKKIKKIKKRLNSKK</sequence>
<dbReference type="AlphaFoldDB" id="A0A3M7SVU7"/>
<evidence type="ECO:0000256" key="2">
    <source>
        <dbReference type="SAM" id="MobiDB-lite"/>
    </source>
</evidence>
<gene>
    <name evidence="3" type="ORF">BpHYR1_034372</name>
</gene>
<dbReference type="GO" id="GO:0003723">
    <property type="term" value="F:RNA binding"/>
    <property type="evidence" value="ECO:0007669"/>
    <property type="project" value="TreeGrafter"/>
</dbReference>
<dbReference type="GO" id="GO:0005730">
    <property type="term" value="C:nucleolus"/>
    <property type="evidence" value="ECO:0007669"/>
    <property type="project" value="TreeGrafter"/>
</dbReference>
<reference evidence="3 4" key="1">
    <citation type="journal article" date="2018" name="Sci. Rep.">
        <title>Genomic signatures of local adaptation to the degree of environmental predictability in rotifers.</title>
        <authorList>
            <person name="Franch-Gras L."/>
            <person name="Hahn C."/>
            <person name="Garcia-Roger E.M."/>
            <person name="Carmona M.J."/>
            <person name="Serra M."/>
            <person name="Gomez A."/>
        </authorList>
    </citation>
    <scope>NUCLEOTIDE SEQUENCE [LARGE SCALE GENOMIC DNA]</scope>
    <source>
        <strain evidence="3">HYR1</strain>
    </source>
</reference>
<proteinExistence type="inferred from homology"/>
<feature type="region of interest" description="Disordered" evidence="2">
    <location>
        <begin position="38"/>
        <end position="59"/>
    </location>
</feature>
<dbReference type="PANTHER" id="PTHR34253">
    <property type="entry name" value="PROTEIN LLP HOMOLOG"/>
    <property type="match status" value="1"/>
</dbReference>
<name>A0A3M7SVU7_BRAPC</name>
<dbReference type="EMBL" id="REGN01000703">
    <property type="protein sequence ID" value="RNA39777.1"/>
    <property type="molecule type" value="Genomic_DNA"/>
</dbReference>
<keyword evidence="4" id="KW-1185">Reference proteome</keyword>
<organism evidence="3 4">
    <name type="scientific">Brachionus plicatilis</name>
    <name type="common">Marine rotifer</name>
    <name type="synonym">Brachionus muelleri</name>
    <dbReference type="NCBI Taxonomy" id="10195"/>
    <lineage>
        <taxon>Eukaryota</taxon>
        <taxon>Metazoa</taxon>
        <taxon>Spiralia</taxon>
        <taxon>Gnathifera</taxon>
        <taxon>Rotifera</taxon>
        <taxon>Eurotatoria</taxon>
        <taxon>Monogononta</taxon>
        <taxon>Pseudotrocha</taxon>
        <taxon>Ploima</taxon>
        <taxon>Brachionidae</taxon>
        <taxon>Brachionus</taxon>
    </lineage>
</organism>
<dbReference type="GO" id="GO:0097484">
    <property type="term" value="P:dendrite extension"/>
    <property type="evidence" value="ECO:0007669"/>
    <property type="project" value="TreeGrafter"/>
</dbReference>
<dbReference type="PANTHER" id="PTHR34253:SF1">
    <property type="entry name" value="PROTEIN LLP HOMOLOG"/>
    <property type="match status" value="1"/>
</dbReference>
<evidence type="ECO:0000256" key="1">
    <source>
        <dbReference type="ARBA" id="ARBA00034118"/>
    </source>
</evidence>
<dbReference type="Pfam" id="PF10169">
    <property type="entry name" value="LLPH"/>
    <property type="match status" value="1"/>
</dbReference>
<dbReference type="OrthoDB" id="6257894at2759"/>
<dbReference type="STRING" id="10195.A0A3M7SVU7"/>
<accession>A0A3M7SVU7</accession>
<protein>
    <submittedName>
        <fullName evidence="3">LLP-like protein</fullName>
    </submittedName>
</protein>
<dbReference type="InterPro" id="IPR018784">
    <property type="entry name" value="LLPH-like"/>
</dbReference>
<dbReference type="Proteomes" id="UP000276133">
    <property type="component" value="Unassembled WGS sequence"/>
</dbReference>
<evidence type="ECO:0000313" key="3">
    <source>
        <dbReference type="EMBL" id="RNA39777.1"/>
    </source>
</evidence>
<evidence type="ECO:0000313" key="4">
    <source>
        <dbReference type="Proteomes" id="UP000276133"/>
    </source>
</evidence>
<dbReference type="GO" id="GO:0001099">
    <property type="term" value="F:basal RNA polymerase II transcription machinery binding"/>
    <property type="evidence" value="ECO:0007669"/>
    <property type="project" value="TreeGrafter"/>
</dbReference>
<comment type="caution">
    <text evidence="3">The sequence shown here is derived from an EMBL/GenBank/DDBJ whole genome shotgun (WGS) entry which is preliminary data.</text>
</comment>